<organism evidence="1 2">
    <name type="scientific">Salix brachista</name>
    <dbReference type="NCBI Taxonomy" id="2182728"/>
    <lineage>
        <taxon>Eukaryota</taxon>
        <taxon>Viridiplantae</taxon>
        <taxon>Streptophyta</taxon>
        <taxon>Embryophyta</taxon>
        <taxon>Tracheophyta</taxon>
        <taxon>Spermatophyta</taxon>
        <taxon>Magnoliopsida</taxon>
        <taxon>eudicotyledons</taxon>
        <taxon>Gunneridae</taxon>
        <taxon>Pentapetalae</taxon>
        <taxon>rosids</taxon>
        <taxon>fabids</taxon>
        <taxon>Malpighiales</taxon>
        <taxon>Salicaceae</taxon>
        <taxon>Saliceae</taxon>
        <taxon>Salix</taxon>
    </lineage>
</organism>
<evidence type="ECO:0000313" key="1">
    <source>
        <dbReference type="EMBL" id="KAB5565174.1"/>
    </source>
</evidence>
<accession>A0A5N5NCA6</accession>
<gene>
    <name evidence="1" type="ORF">DKX38_005228</name>
</gene>
<dbReference type="EMBL" id="VDCV01000003">
    <property type="protein sequence ID" value="KAB5565174.1"/>
    <property type="molecule type" value="Genomic_DNA"/>
</dbReference>
<keyword evidence="2" id="KW-1185">Reference proteome</keyword>
<evidence type="ECO:0000313" key="2">
    <source>
        <dbReference type="Proteomes" id="UP000326939"/>
    </source>
</evidence>
<dbReference type="Proteomes" id="UP000326939">
    <property type="component" value="Chromosome 3"/>
</dbReference>
<protein>
    <submittedName>
        <fullName evidence="1">Uncharacterized protein</fullName>
    </submittedName>
</protein>
<name>A0A5N5NCA6_9ROSI</name>
<proteinExistence type="predicted"/>
<dbReference type="AlphaFoldDB" id="A0A5N5NCA6"/>
<reference evidence="2" key="1">
    <citation type="journal article" date="2019" name="Gigascience">
        <title>De novo genome assembly of the endangered Acer yangbiense, a plant species with extremely small populations endemic to Yunnan Province, China.</title>
        <authorList>
            <person name="Yang J."/>
            <person name="Wariss H.M."/>
            <person name="Tao L."/>
            <person name="Zhang R."/>
            <person name="Yun Q."/>
            <person name="Hollingsworth P."/>
            <person name="Dao Z."/>
            <person name="Luo G."/>
            <person name="Guo H."/>
            <person name="Ma Y."/>
            <person name="Sun W."/>
        </authorList>
    </citation>
    <scope>NUCLEOTIDE SEQUENCE [LARGE SCALE GENOMIC DNA]</scope>
    <source>
        <strain evidence="2">cv. br00</strain>
    </source>
</reference>
<comment type="caution">
    <text evidence="1">The sequence shown here is derived from an EMBL/GenBank/DDBJ whole genome shotgun (WGS) entry which is preliminary data.</text>
</comment>
<sequence length="135" mass="15003">MSSQVRGAVVDASIVVHHNDHLLQKMSCSDHHNPPGHLSLRDIDRKAKKRSIASNAVTVTEEVKTKKVVSSSSKPNLLVGHLVTVTGRRHREGEELQQEIKRDVLSGSFNHQKGYQLCLKILIVEELENGADEEP</sequence>